<dbReference type="STRING" id="740709.A10D4_08342"/>
<dbReference type="EMBL" id="AMRG01000009">
    <property type="protein sequence ID" value="EKE83416.1"/>
    <property type="molecule type" value="Genomic_DNA"/>
</dbReference>
<dbReference type="InterPro" id="IPR054545">
    <property type="entry name" value="ApeI-like"/>
</dbReference>
<accession>K2JJ14</accession>
<dbReference type="RefSeq" id="WP_008488908.1">
    <property type="nucleotide sequence ID" value="NZ_AMRG01000009.1"/>
</dbReference>
<dbReference type="SUPFAM" id="SSF54637">
    <property type="entry name" value="Thioesterase/thiol ester dehydrase-isomerase"/>
    <property type="match status" value="1"/>
</dbReference>
<proteinExistence type="predicted"/>
<dbReference type="Proteomes" id="UP000014115">
    <property type="component" value="Unassembled WGS sequence"/>
</dbReference>
<protein>
    <submittedName>
        <fullName evidence="2">Thioester dehydrase</fullName>
    </submittedName>
</protein>
<reference evidence="2 3" key="1">
    <citation type="journal article" date="2012" name="J. Bacteriol.">
        <title>Genome Sequence of Idiomarina xiamenensis Type Strain 10-D-4.</title>
        <authorList>
            <person name="Lai Q."/>
            <person name="Wang L."/>
            <person name="Wang W."/>
            <person name="Shao Z."/>
        </authorList>
    </citation>
    <scope>NUCLEOTIDE SEQUENCE [LARGE SCALE GENOMIC DNA]</scope>
    <source>
        <strain evidence="2 3">10-D-4</strain>
    </source>
</reference>
<dbReference type="eggNOG" id="COG0764">
    <property type="taxonomic scope" value="Bacteria"/>
</dbReference>
<comment type="caution">
    <text evidence="2">The sequence shown here is derived from an EMBL/GenBank/DDBJ whole genome shotgun (WGS) entry which is preliminary data.</text>
</comment>
<dbReference type="Gene3D" id="3.10.129.10">
    <property type="entry name" value="Hotdog Thioesterase"/>
    <property type="match status" value="1"/>
</dbReference>
<evidence type="ECO:0000259" key="1">
    <source>
        <dbReference type="Pfam" id="PF22818"/>
    </source>
</evidence>
<dbReference type="PIRSF" id="PIRSF030962">
    <property type="entry name" value="Dehydrase_ECs4332_prd"/>
    <property type="match status" value="1"/>
</dbReference>
<dbReference type="PATRIC" id="fig|740709.3.peg.1689"/>
<dbReference type="Pfam" id="PF22818">
    <property type="entry name" value="ApeI-like"/>
    <property type="match status" value="1"/>
</dbReference>
<dbReference type="OrthoDB" id="9812842at2"/>
<dbReference type="InterPro" id="IPR029069">
    <property type="entry name" value="HotDog_dom_sf"/>
</dbReference>
<keyword evidence="3" id="KW-1185">Reference proteome</keyword>
<evidence type="ECO:0000313" key="2">
    <source>
        <dbReference type="EMBL" id="EKE83416.1"/>
    </source>
</evidence>
<feature type="domain" description="ApeI dehydratase-like" evidence="1">
    <location>
        <begin position="23"/>
        <end position="118"/>
    </location>
</feature>
<name>K2JJ14_9GAMM</name>
<gene>
    <name evidence="2" type="ORF">A10D4_08342</name>
</gene>
<dbReference type="InterPro" id="IPR016962">
    <property type="entry name" value="Dehydrase_ECs4332_prd"/>
</dbReference>
<organism evidence="2 3">
    <name type="scientific">Idiomarina xiamenensis 10-D-4</name>
    <dbReference type="NCBI Taxonomy" id="740709"/>
    <lineage>
        <taxon>Bacteria</taxon>
        <taxon>Pseudomonadati</taxon>
        <taxon>Pseudomonadota</taxon>
        <taxon>Gammaproteobacteria</taxon>
        <taxon>Alteromonadales</taxon>
        <taxon>Idiomarinaceae</taxon>
        <taxon>Idiomarina</taxon>
    </lineage>
</organism>
<evidence type="ECO:0000313" key="3">
    <source>
        <dbReference type="Proteomes" id="UP000014115"/>
    </source>
</evidence>
<sequence>MNLTQPTIVQQQLSESQQLPRWLQLQLQVPAQLHYFQGHFPQQAILPGVVQLHWVAQLVAEFWQLACSLGRVEVLKFQHIILPDSEVTLRIEQQATDSISFRYFTEQADTQQVYASGRLRLAGDQ</sequence>
<dbReference type="AlphaFoldDB" id="K2JJ14"/>